<dbReference type="InterPro" id="IPR029016">
    <property type="entry name" value="GAF-like_dom_sf"/>
</dbReference>
<gene>
    <name evidence="6" type="ordered locus">trd_A0594</name>
</gene>
<dbReference type="EMBL" id="CP001276">
    <property type="protein sequence ID" value="ACM06948.1"/>
    <property type="molecule type" value="Genomic_DNA"/>
</dbReference>
<geneLocation type="plasmid" evidence="7">
    <name>Tros</name>
</geneLocation>
<proteinExistence type="predicted"/>
<dbReference type="InterPro" id="IPR005471">
    <property type="entry name" value="Tscrpt_reg_IclR_N"/>
</dbReference>
<keyword evidence="6" id="KW-0614">Plasmid</keyword>
<dbReference type="PANTHER" id="PTHR30136:SF2">
    <property type="entry name" value="TRANSCRIPTIONAL REGULATOR ICLR"/>
    <property type="match status" value="1"/>
</dbReference>
<dbReference type="OrthoDB" id="9791752at2"/>
<dbReference type="PROSITE" id="PS51077">
    <property type="entry name" value="HTH_ICLR"/>
    <property type="match status" value="1"/>
</dbReference>
<dbReference type="KEGG" id="tro:trd_A0594"/>
<feature type="domain" description="HTH iclR-type" evidence="4">
    <location>
        <begin position="5"/>
        <end position="77"/>
    </location>
</feature>
<name>B9L480_THERP</name>
<evidence type="ECO:0000256" key="1">
    <source>
        <dbReference type="ARBA" id="ARBA00023015"/>
    </source>
</evidence>
<dbReference type="InterPro" id="IPR036390">
    <property type="entry name" value="WH_DNA-bd_sf"/>
</dbReference>
<evidence type="ECO:0000259" key="4">
    <source>
        <dbReference type="PROSITE" id="PS51077"/>
    </source>
</evidence>
<reference evidence="6 7" key="1">
    <citation type="journal article" date="2009" name="PLoS ONE">
        <title>Complete genome sequence of the aerobic CO-oxidizing thermophile Thermomicrobium roseum.</title>
        <authorList>
            <person name="Wu D."/>
            <person name="Raymond J."/>
            <person name="Wu M."/>
            <person name="Chatterji S."/>
            <person name="Ren Q."/>
            <person name="Graham J.E."/>
            <person name="Bryant D.A."/>
            <person name="Robb F."/>
            <person name="Colman A."/>
            <person name="Tallon L.J."/>
            <person name="Badger J.H."/>
            <person name="Madupu R."/>
            <person name="Ward N.L."/>
            <person name="Eisen J.A."/>
        </authorList>
    </citation>
    <scope>NUCLEOTIDE SEQUENCE [LARGE SCALE GENOMIC DNA]</scope>
    <source>
        <strain evidence="7">ATCC 27502 / DSM 5159 / P-2</strain>
        <plasmid evidence="6">unnamed</plasmid>
    </source>
</reference>
<dbReference type="SUPFAM" id="SSF46785">
    <property type="entry name" value="Winged helix' DNA-binding domain"/>
    <property type="match status" value="1"/>
</dbReference>
<accession>B9L480</accession>
<dbReference type="GO" id="GO:0045892">
    <property type="term" value="P:negative regulation of DNA-templated transcription"/>
    <property type="evidence" value="ECO:0007669"/>
    <property type="project" value="TreeGrafter"/>
</dbReference>
<keyword evidence="2" id="KW-0238">DNA-binding</keyword>
<dbReference type="HOGENOM" id="CLU_062618_6_0_0"/>
<evidence type="ECO:0000313" key="6">
    <source>
        <dbReference type="EMBL" id="ACM06948.1"/>
    </source>
</evidence>
<dbReference type="SMART" id="SM00346">
    <property type="entry name" value="HTH_ICLR"/>
    <property type="match status" value="1"/>
</dbReference>
<dbReference type="PANTHER" id="PTHR30136">
    <property type="entry name" value="HELIX-TURN-HELIX TRANSCRIPTIONAL REGULATOR, ICLR FAMILY"/>
    <property type="match status" value="1"/>
</dbReference>
<dbReference type="Gene3D" id="1.10.10.10">
    <property type="entry name" value="Winged helix-like DNA-binding domain superfamily/Winged helix DNA-binding domain"/>
    <property type="match status" value="1"/>
</dbReference>
<dbReference type="GO" id="GO:0003677">
    <property type="term" value="F:DNA binding"/>
    <property type="evidence" value="ECO:0007669"/>
    <property type="project" value="UniProtKB-KW"/>
</dbReference>
<evidence type="ECO:0000256" key="3">
    <source>
        <dbReference type="ARBA" id="ARBA00023163"/>
    </source>
</evidence>
<dbReference type="Pfam" id="PF01614">
    <property type="entry name" value="IclR_C"/>
    <property type="match status" value="1"/>
</dbReference>
<keyword evidence="1" id="KW-0805">Transcription regulation</keyword>
<keyword evidence="7" id="KW-1185">Reference proteome</keyword>
<dbReference type="InterPro" id="IPR036388">
    <property type="entry name" value="WH-like_DNA-bd_sf"/>
</dbReference>
<protein>
    <submittedName>
        <fullName evidence="6">IclR-family transcriptional regulator</fullName>
    </submittedName>
</protein>
<dbReference type="InterPro" id="IPR014757">
    <property type="entry name" value="Tscrpt_reg_IclR_C"/>
</dbReference>
<dbReference type="GO" id="GO:0003700">
    <property type="term" value="F:DNA-binding transcription factor activity"/>
    <property type="evidence" value="ECO:0007669"/>
    <property type="project" value="TreeGrafter"/>
</dbReference>
<evidence type="ECO:0000313" key="7">
    <source>
        <dbReference type="Proteomes" id="UP000000447"/>
    </source>
</evidence>
<dbReference type="RefSeq" id="WP_012642935.1">
    <property type="nucleotide sequence ID" value="NC_011961.1"/>
</dbReference>
<keyword evidence="3" id="KW-0804">Transcription</keyword>
<sequence length="278" mass="30967">MARRVPAVERALDILELFLRTPQPESLSVPEIARALGLPRSTAHELVATLVARRYLRPIEGNPHRFALDARVFELGNAYASGLDLAREGQQVAREIAARCDETVHIAVLEGRDVFYIAKVDSTNALRLVSAIGRRLPAHCTAVGKMLLSSLTDEELEERFAGVDLLPTMTRNSIRTLAELRSELERTRARGLAWDNCESNPDVRCVAAPIYDHRGRMVAAMSISFPVVRDTPERFLELSRLVRRGARDVSLRLGARQLARDTEEPELPPWHLPAVADG</sequence>
<evidence type="ECO:0000256" key="2">
    <source>
        <dbReference type="ARBA" id="ARBA00023125"/>
    </source>
</evidence>
<dbReference type="PROSITE" id="PS51078">
    <property type="entry name" value="ICLR_ED"/>
    <property type="match status" value="1"/>
</dbReference>
<dbReference type="InterPro" id="IPR050707">
    <property type="entry name" value="HTH_MetabolicPath_Reg"/>
</dbReference>
<dbReference type="Gene3D" id="3.30.450.40">
    <property type="match status" value="1"/>
</dbReference>
<dbReference type="AlphaFoldDB" id="B9L480"/>
<organism evidence="6 7">
    <name type="scientific">Thermomicrobium roseum (strain ATCC 27502 / DSM 5159 / P-2)</name>
    <dbReference type="NCBI Taxonomy" id="309801"/>
    <lineage>
        <taxon>Bacteria</taxon>
        <taxon>Pseudomonadati</taxon>
        <taxon>Thermomicrobiota</taxon>
        <taxon>Thermomicrobia</taxon>
        <taxon>Thermomicrobiales</taxon>
        <taxon>Thermomicrobiaceae</taxon>
        <taxon>Thermomicrobium</taxon>
    </lineage>
</organism>
<dbReference type="Proteomes" id="UP000000447">
    <property type="component" value="Plasmid unnamed"/>
</dbReference>
<dbReference type="SUPFAM" id="SSF55781">
    <property type="entry name" value="GAF domain-like"/>
    <property type="match status" value="1"/>
</dbReference>
<feature type="domain" description="IclR-ED" evidence="5">
    <location>
        <begin position="71"/>
        <end position="255"/>
    </location>
</feature>
<evidence type="ECO:0000259" key="5">
    <source>
        <dbReference type="PROSITE" id="PS51078"/>
    </source>
</evidence>
<dbReference type="eggNOG" id="COG1414">
    <property type="taxonomic scope" value="Bacteria"/>
</dbReference>
<dbReference type="Pfam" id="PF09339">
    <property type="entry name" value="HTH_IclR"/>
    <property type="match status" value="1"/>
</dbReference>